<dbReference type="EMBL" id="CAJNOJ010000091">
    <property type="protein sequence ID" value="CAF1085246.1"/>
    <property type="molecule type" value="Genomic_DNA"/>
</dbReference>
<gene>
    <name evidence="1" type="ORF">EDS130_LOCUS19187</name>
    <name evidence="2" type="ORF">XAT740_LOCUS53984</name>
</gene>
<name>A0A816ECQ5_ADIRI</name>
<evidence type="ECO:0000313" key="1">
    <source>
        <dbReference type="EMBL" id="CAF1085246.1"/>
    </source>
</evidence>
<evidence type="ECO:0000313" key="3">
    <source>
        <dbReference type="Proteomes" id="UP000663828"/>
    </source>
</evidence>
<protein>
    <submittedName>
        <fullName evidence="2">Uncharacterized protein</fullName>
    </submittedName>
</protein>
<proteinExistence type="predicted"/>
<comment type="caution">
    <text evidence="2">The sequence shown here is derived from an EMBL/GenBank/DDBJ whole genome shotgun (WGS) entry which is preliminary data.</text>
</comment>
<dbReference type="OrthoDB" id="10020218at2759"/>
<accession>A0A816ECQ5</accession>
<reference evidence="2" key="1">
    <citation type="submission" date="2021-02" db="EMBL/GenBank/DDBJ databases">
        <authorList>
            <person name="Nowell W R."/>
        </authorList>
    </citation>
    <scope>NUCLEOTIDE SEQUENCE</scope>
</reference>
<evidence type="ECO:0000313" key="2">
    <source>
        <dbReference type="EMBL" id="CAF1645027.1"/>
    </source>
</evidence>
<keyword evidence="3" id="KW-1185">Reference proteome</keyword>
<sequence>METSSKKSKSKSDENLNQISCQLKHAIFSKYISHYLINKVDEMWLLYEKKIDQILQDKHLHPNCPSTRSNIITKLEEFSNKQQQIILSCQQDIDALCSSHLKHTVPVQSTSFNSIHVPKTPRCFNRLAFNFNTHL</sequence>
<dbReference type="AlphaFoldDB" id="A0A816ECQ5"/>
<dbReference type="Proteomes" id="UP000663828">
    <property type="component" value="Unassembled WGS sequence"/>
</dbReference>
<organism evidence="2 3">
    <name type="scientific">Adineta ricciae</name>
    <name type="common">Rotifer</name>
    <dbReference type="NCBI Taxonomy" id="249248"/>
    <lineage>
        <taxon>Eukaryota</taxon>
        <taxon>Metazoa</taxon>
        <taxon>Spiralia</taxon>
        <taxon>Gnathifera</taxon>
        <taxon>Rotifera</taxon>
        <taxon>Eurotatoria</taxon>
        <taxon>Bdelloidea</taxon>
        <taxon>Adinetida</taxon>
        <taxon>Adinetidae</taxon>
        <taxon>Adineta</taxon>
    </lineage>
</organism>
<dbReference type="EMBL" id="CAJNOR010009479">
    <property type="protein sequence ID" value="CAF1645027.1"/>
    <property type="molecule type" value="Genomic_DNA"/>
</dbReference>
<dbReference type="Proteomes" id="UP000663852">
    <property type="component" value="Unassembled WGS sequence"/>
</dbReference>